<feature type="binding site" evidence="5 8">
    <location>
        <position position="293"/>
    </location>
    <ligand>
        <name>substrate</name>
    </ligand>
</feature>
<proteinExistence type="inferred from homology"/>
<dbReference type="GO" id="GO:0000105">
    <property type="term" value="P:L-histidine biosynthetic process"/>
    <property type="evidence" value="ECO:0007669"/>
    <property type="project" value="UniProtKB-UniRule"/>
</dbReference>
<evidence type="ECO:0000256" key="1">
    <source>
        <dbReference type="ARBA" id="ARBA00010178"/>
    </source>
</evidence>
<feature type="binding site" evidence="5 8">
    <location>
        <position position="391"/>
    </location>
    <ligand>
        <name>substrate</name>
    </ligand>
</feature>
<evidence type="ECO:0000256" key="8">
    <source>
        <dbReference type="PIRSR" id="PIRSR000099-3"/>
    </source>
</evidence>
<feature type="binding site" evidence="5 8">
    <location>
        <position position="450"/>
    </location>
    <ligand>
        <name>substrate</name>
    </ligand>
</feature>
<dbReference type="RefSeq" id="WP_145283397.1">
    <property type="nucleotide sequence ID" value="NZ_CP036291.1"/>
</dbReference>
<keyword evidence="5" id="KW-0028">Amino-acid biosynthesis</keyword>
<comment type="similarity">
    <text evidence="1 5 6 10">Belongs to the histidinol dehydrogenase family.</text>
</comment>
<dbReference type="PRINTS" id="PR00083">
    <property type="entry name" value="HOLDHDRGNASE"/>
</dbReference>
<dbReference type="KEGG" id="pnd:Pla175_18340"/>
<reference evidence="11 12" key="1">
    <citation type="submission" date="2019-02" db="EMBL/GenBank/DDBJ databases">
        <title>Deep-cultivation of Planctomycetes and their phenomic and genomic characterization uncovers novel biology.</title>
        <authorList>
            <person name="Wiegand S."/>
            <person name="Jogler M."/>
            <person name="Boedeker C."/>
            <person name="Pinto D."/>
            <person name="Vollmers J."/>
            <person name="Rivas-Marin E."/>
            <person name="Kohn T."/>
            <person name="Peeters S.H."/>
            <person name="Heuer A."/>
            <person name="Rast P."/>
            <person name="Oberbeckmann S."/>
            <person name="Bunk B."/>
            <person name="Jeske O."/>
            <person name="Meyerdierks A."/>
            <person name="Storesund J.E."/>
            <person name="Kallscheuer N."/>
            <person name="Luecker S."/>
            <person name="Lage O.M."/>
            <person name="Pohl T."/>
            <person name="Merkel B.J."/>
            <person name="Hornburger P."/>
            <person name="Mueller R.-W."/>
            <person name="Bruemmer F."/>
            <person name="Labrenz M."/>
            <person name="Spormann A.M."/>
            <person name="Op den Camp H."/>
            <person name="Overmann J."/>
            <person name="Amann R."/>
            <person name="Jetten M.S.M."/>
            <person name="Mascher T."/>
            <person name="Medema M.H."/>
            <person name="Devos D.P."/>
            <person name="Kaster A.-K."/>
            <person name="Ovreas L."/>
            <person name="Rohde M."/>
            <person name="Galperin M.Y."/>
            <person name="Jogler C."/>
        </authorList>
    </citation>
    <scope>NUCLEOTIDE SEQUENCE [LARGE SCALE GENOMIC DNA]</scope>
    <source>
        <strain evidence="11 12">Pla175</strain>
    </source>
</reference>
<evidence type="ECO:0000256" key="6">
    <source>
        <dbReference type="PIRNR" id="PIRNR000099"/>
    </source>
</evidence>
<dbReference type="Gene3D" id="3.40.50.1980">
    <property type="entry name" value="Nitrogenase molybdenum iron protein domain"/>
    <property type="match status" value="2"/>
</dbReference>
<evidence type="ECO:0000256" key="9">
    <source>
        <dbReference type="PIRSR" id="PIRSR000099-4"/>
    </source>
</evidence>
<dbReference type="OrthoDB" id="9805269at2"/>
<keyword evidence="2 5" id="KW-0479">Metal-binding</keyword>
<dbReference type="Gene3D" id="1.20.5.1300">
    <property type="match status" value="1"/>
</dbReference>
<gene>
    <name evidence="5 11" type="primary">hisD</name>
    <name evidence="11" type="ORF">Pla175_18340</name>
</gene>
<dbReference type="SUPFAM" id="SSF53720">
    <property type="entry name" value="ALDH-like"/>
    <property type="match status" value="1"/>
</dbReference>
<dbReference type="UniPathway" id="UPA00031">
    <property type="reaction ID" value="UER00014"/>
</dbReference>
<keyword evidence="5" id="KW-0520">NAD</keyword>
<feature type="binding site" evidence="5 9">
    <location>
        <position position="450"/>
    </location>
    <ligand>
        <name>Zn(2+)</name>
        <dbReference type="ChEBI" id="CHEBI:29105"/>
    </ligand>
</feature>
<keyword evidence="12" id="KW-1185">Reference proteome</keyword>
<sequence>MPNQPSAAAALRVERIDARLAGAAEKLEALRRKLAPSGDVVSEAGRRKTIEVFGEPLSPVQVVERICGDVRARGVRAVLEYTHKLDGAELAAESLRVPPHELQAAHAAAAPEFLDTLRRLRANIHTFQSAILHHDVEVATAGGGTLRQRYLPLDRVGVCVPGGAAAYPSTVLMTVVPAQAAGVKEIAVVAPPTKFGSYNQDLLATCHELGVTEVYRMGGAQAVAALAYGLQGLTPRVDKIVGPGNLFVALAKRHVYGEVDIDSIAGPSEVIVVADATTPASYAAADLIAQAEHAPGSSVLITWHEPLVEQVAQQLAAQLALSPRGDLARQSLESFGALVTARDREHAAAIAELLATEHLHLACEDPQEMLGRIRSAGAVFLGPYSPVPVGDYAAGPSHVLPTGATARFASGLSSNDFLRSNSVIHWSEADLRQNAADIVRIAEKEGLAAHAAAVTLRLAP</sequence>
<dbReference type="GO" id="GO:0051287">
    <property type="term" value="F:NAD binding"/>
    <property type="evidence" value="ECO:0007669"/>
    <property type="project" value="InterPro"/>
</dbReference>
<feature type="binding site" evidence="5 8">
    <location>
        <position position="290"/>
    </location>
    <ligand>
        <name>substrate</name>
    </ligand>
</feature>
<feature type="binding site" evidence="5 8">
    <location>
        <position position="445"/>
    </location>
    <ligand>
        <name>substrate</name>
    </ligand>
</feature>
<comment type="caution">
    <text evidence="5">Lacks conserved residue(s) required for the propagation of feature annotation.</text>
</comment>
<comment type="pathway">
    <text evidence="5">Amino-acid biosynthesis; L-histidine biosynthesis; L-histidine from 5-phospho-alpha-D-ribose 1-diphosphate: step 9/9.</text>
</comment>
<dbReference type="FunFam" id="3.40.50.1980:FF:000001">
    <property type="entry name" value="Histidinol dehydrogenase"/>
    <property type="match status" value="1"/>
</dbReference>
<accession>A0A518DAK5</accession>
<comment type="catalytic activity">
    <reaction evidence="5">
        <text>L-histidinol + 2 NAD(+) + H2O = L-histidine + 2 NADH + 3 H(+)</text>
        <dbReference type="Rhea" id="RHEA:20641"/>
        <dbReference type="ChEBI" id="CHEBI:15377"/>
        <dbReference type="ChEBI" id="CHEBI:15378"/>
        <dbReference type="ChEBI" id="CHEBI:57540"/>
        <dbReference type="ChEBI" id="CHEBI:57595"/>
        <dbReference type="ChEBI" id="CHEBI:57699"/>
        <dbReference type="ChEBI" id="CHEBI:57945"/>
        <dbReference type="EC" id="1.1.1.23"/>
    </reaction>
</comment>
<dbReference type="InterPro" id="IPR022695">
    <property type="entry name" value="Histidinol_DH_monofunct"/>
</dbReference>
<keyword evidence="3 5" id="KW-0862">Zinc</keyword>
<dbReference type="Pfam" id="PF00815">
    <property type="entry name" value="Histidinol_dh"/>
    <property type="match status" value="1"/>
</dbReference>
<feature type="binding site" evidence="5 8">
    <location>
        <position position="268"/>
    </location>
    <ligand>
        <name>substrate</name>
    </ligand>
</feature>
<dbReference type="InterPro" id="IPR012131">
    <property type="entry name" value="Hstdl_DH"/>
</dbReference>
<dbReference type="CDD" id="cd06572">
    <property type="entry name" value="Histidinol_dh"/>
    <property type="match status" value="1"/>
</dbReference>
<dbReference type="PIRSF" id="PIRSF000099">
    <property type="entry name" value="Histidinol_dh"/>
    <property type="match status" value="1"/>
</dbReference>
<name>A0A518DAK5_9BACT</name>
<dbReference type="GO" id="GO:0004399">
    <property type="term" value="F:histidinol dehydrogenase activity"/>
    <property type="evidence" value="ECO:0007669"/>
    <property type="project" value="UniProtKB-UniRule"/>
</dbReference>
<protein>
    <recommendedName>
        <fullName evidence="5">Histidinol dehydrogenase</fullName>
        <shortName evidence="5">HDH</shortName>
        <ecNumber evidence="5">1.1.1.23</ecNumber>
    </recommendedName>
</protein>
<evidence type="ECO:0000313" key="11">
    <source>
        <dbReference type="EMBL" id="QDU88456.1"/>
    </source>
</evidence>
<dbReference type="AlphaFoldDB" id="A0A518DAK5"/>
<dbReference type="NCBIfam" id="TIGR00069">
    <property type="entry name" value="hisD"/>
    <property type="match status" value="1"/>
</dbReference>
<evidence type="ECO:0000256" key="3">
    <source>
        <dbReference type="ARBA" id="ARBA00022833"/>
    </source>
</evidence>
<dbReference type="HAMAP" id="MF_01024">
    <property type="entry name" value="HisD"/>
    <property type="match status" value="1"/>
</dbReference>
<dbReference type="Proteomes" id="UP000317429">
    <property type="component" value="Chromosome"/>
</dbReference>
<dbReference type="PROSITE" id="PS00611">
    <property type="entry name" value="HISOL_DEHYDROGENASE"/>
    <property type="match status" value="1"/>
</dbReference>
<comment type="cofactor">
    <cofactor evidence="5 9">
        <name>Zn(2+)</name>
        <dbReference type="ChEBI" id="CHEBI:29105"/>
    </cofactor>
    <text evidence="5 9">Binds 1 zinc ion per subunit.</text>
</comment>
<dbReference type="GO" id="GO:0008270">
    <property type="term" value="F:zinc ion binding"/>
    <property type="evidence" value="ECO:0007669"/>
    <property type="project" value="UniProtKB-UniRule"/>
</dbReference>
<evidence type="ECO:0000256" key="5">
    <source>
        <dbReference type="HAMAP-Rule" id="MF_01024"/>
    </source>
</evidence>
<keyword evidence="4 5" id="KW-0560">Oxidoreductase</keyword>
<dbReference type="InterPro" id="IPR001692">
    <property type="entry name" value="Histidinol_DH_CS"/>
</dbReference>
<evidence type="ECO:0000256" key="4">
    <source>
        <dbReference type="ARBA" id="ARBA00023002"/>
    </source>
</evidence>
<evidence type="ECO:0000256" key="2">
    <source>
        <dbReference type="ARBA" id="ARBA00022723"/>
    </source>
</evidence>
<comment type="function">
    <text evidence="5">Catalyzes the sequential NAD-dependent oxidations of L-histidinol to L-histidinaldehyde and then to L-histidine.</text>
</comment>
<organism evidence="11 12">
    <name type="scientific">Pirellulimonas nuda</name>
    <dbReference type="NCBI Taxonomy" id="2528009"/>
    <lineage>
        <taxon>Bacteria</taxon>
        <taxon>Pseudomonadati</taxon>
        <taxon>Planctomycetota</taxon>
        <taxon>Planctomycetia</taxon>
        <taxon>Pirellulales</taxon>
        <taxon>Lacipirellulaceae</taxon>
        <taxon>Pirellulimonas</taxon>
    </lineage>
</organism>
<evidence type="ECO:0000256" key="7">
    <source>
        <dbReference type="PIRSR" id="PIRSR000099-1"/>
    </source>
</evidence>
<feature type="binding site" evidence="5 9">
    <location>
        <position position="293"/>
    </location>
    <ligand>
        <name>Zn(2+)</name>
        <dbReference type="ChEBI" id="CHEBI:29105"/>
    </ligand>
</feature>
<feature type="binding site" evidence="5 8">
    <location>
        <position position="358"/>
    </location>
    <ligand>
        <name>substrate</name>
    </ligand>
</feature>
<feature type="binding site" evidence="5 9">
    <location>
        <position position="290"/>
    </location>
    <ligand>
        <name>Zn(2+)</name>
        <dbReference type="ChEBI" id="CHEBI:29105"/>
    </ligand>
</feature>
<dbReference type="EC" id="1.1.1.23" evidence="5"/>
<feature type="active site" description="Proton acceptor" evidence="5 7">
    <location>
        <position position="357"/>
    </location>
</feature>
<feature type="binding site" evidence="5 9">
    <location>
        <position position="391"/>
    </location>
    <ligand>
        <name>Zn(2+)</name>
        <dbReference type="ChEBI" id="CHEBI:29105"/>
    </ligand>
</feature>
<dbReference type="EMBL" id="CP036291">
    <property type="protein sequence ID" value="QDU88456.1"/>
    <property type="molecule type" value="Genomic_DNA"/>
</dbReference>
<dbReference type="PANTHER" id="PTHR21256">
    <property type="entry name" value="HISTIDINOL DEHYDROGENASE HDH"/>
    <property type="match status" value="1"/>
</dbReference>
<dbReference type="PANTHER" id="PTHR21256:SF2">
    <property type="entry name" value="HISTIDINE BIOSYNTHESIS TRIFUNCTIONAL PROTEIN"/>
    <property type="match status" value="1"/>
</dbReference>
<evidence type="ECO:0000256" key="10">
    <source>
        <dbReference type="RuleBase" id="RU004175"/>
    </source>
</evidence>
<feature type="active site" description="Proton acceptor" evidence="5 7">
    <location>
        <position position="358"/>
    </location>
</feature>
<keyword evidence="5" id="KW-0368">Histidine biosynthesis</keyword>
<evidence type="ECO:0000313" key="12">
    <source>
        <dbReference type="Proteomes" id="UP000317429"/>
    </source>
</evidence>
<dbReference type="InterPro" id="IPR016161">
    <property type="entry name" value="Ald_DH/histidinol_DH"/>
</dbReference>
<dbReference type="GO" id="GO:0005829">
    <property type="term" value="C:cytosol"/>
    <property type="evidence" value="ECO:0007669"/>
    <property type="project" value="TreeGrafter"/>
</dbReference>